<proteinExistence type="predicted"/>
<keyword evidence="2" id="KW-1133">Transmembrane helix</keyword>
<dbReference type="SMART" id="SM00181">
    <property type="entry name" value="EGF"/>
    <property type="match status" value="9"/>
</dbReference>
<organism evidence="4">
    <name type="scientific">Spironucleus salmonicida</name>
    <dbReference type="NCBI Taxonomy" id="348837"/>
    <lineage>
        <taxon>Eukaryota</taxon>
        <taxon>Metamonada</taxon>
        <taxon>Diplomonadida</taxon>
        <taxon>Hexamitidae</taxon>
        <taxon>Hexamitinae</taxon>
        <taxon>Spironucleus</taxon>
    </lineage>
</organism>
<dbReference type="PROSITE" id="PS01248">
    <property type="entry name" value="EGF_LAM_1"/>
    <property type="match status" value="1"/>
</dbReference>
<dbReference type="AlphaFoldDB" id="V6LQR2"/>
<keyword evidence="1" id="KW-0245">EGF-like domain</keyword>
<evidence type="ECO:0000259" key="3">
    <source>
        <dbReference type="PROSITE" id="PS50026"/>
    </source>
</evidence>
<protein>
    <submittedName>
        <fullName evidence="4">Cysteine-rich membrane protein 2</fullName>
    </submittedName>
</protein>
<keyword evidence="6" id="KW-1185">Reference proteome</keyword>
<evidence type="ECO:0000256" key="2">
    <source>
        <dbReference type="SAM" id="Phobius"/>
    </source>
</evidence>
<gene>
    <name evidence="4" type="ORF">SS50377_17251</name>
    <name evidence="5" type="ORF">SS50377_25041</name>
</gene>
<feature type="transmembrane region" description="Helical" evidence="2">
    <location>
        <begin position="585"/>
        <end position="607"/>
    </location>
</feature>
<dbReference type="Gene3D" id="2.10.25.10">
    <property type="entry name" value="Laminin"/>
    <property type="match status" value="1"/>
</dbReference>
<dbReference type="InterPro" id="IPR000742">
    <property type="entry name" value="EGF"/>
</dbReference>
<evidence type="ECO:0000313" key="6">
    <source>
        <dbReference type="Proteomes" id="UP000018208"/>
    </source>
</evidence>
<keyword evidence="2" id="KW-0472">Membrane</keyword>
<sequence length="638" mass="69813">MSIENCQTPNATDATKCDRCNYQYTLNENKTVCLTDSFCSICQTANATCKSDGTQSCVQCTGTSFERGTKCASNVICANCSNTQICTFNTYTSIYSCNDCSQGQNPSPDRTTCISTTICDRCTRDQKCIPNAATMSCVNCDAGQPAITDKTSCLDVEFCRQCYEKGQICNPSGVHECTSCDKGTAPLDIFSCRQVCTDKNCAFCYGGKCLICDAGHKLDNRDNCVPAACKTDKQCREKYGNATCMKGTDGFSCECQSEYIFSANKTQCISAKICSECNRNSQVCVEKQSEMVCQDCHPSTTYYNKICEPSVCNQCTESQTCVRENNQFVCKNCPPNQLTYENRCYNNNCGDCSLINPIFTCQFSSENFSQQFICKCPVGTKLSFEGKCEPDHCSNCDGRCVELKTGFFCVCKAENYAYQNGKCSPDCRSGKFCNFNGFCQPDSTVCRCTKNFDPQTNCKTCIAGSLTVNKSCLAESCFKGLQCTDNGKCQDKVCICHDGHDGPNCERCLTGYILVNSKCQSESCSLQVQCNNNGQCIDNKCKCESSSFGADCQFCKEGYLQIIKEGISSCEKEGAVIVQSGQTGVILIGIFGFLLACLIIGLVVLLIKNRVRKPQLLNRMATSADLLDAEYEIGSAAQ</sequence>
<keyword evidence="1" id="KW-1015">Disulfide bond</keyword>
<reference evidence="4 5" key="1">
    <citation type="journal article" date="2014" name="PLoS Genet.">
        <title>The Genome of Spironucleus salmonicida Highlights a Fish Pathogen Adapted to Fluctuating Environments.</title>
        <authorList>
            <person name="Xu F."/>
            <person name="Jerlstrom-Hultqvist J."/>
            <person name="Einarsson E."/>
            <person name="Astvaldsson A."/>
            <person name="Svard S.G."/>
            <person name="Andersson J.O."/>
        </authorList>
    </citation>
    <scope>NUCLEOTIDE SEQUENCE</scope>
    <source>
        <strain evidence="5">ATCC 50377</strain>
    </source>
</reference>
<keyword evidence="2" id="KW-0812">Transmembrane</keyword>
<evidence type="ECO:0000256" key="1">
    <source>
        <dbReference type="PROSITE-ProRule" id="PRU00076"/>
    </source>
</evidence>
<reference evidence="5" key="2">
    <citation type="submission" date="2020-12" db="EMBL/GenBank/DDBJ databases">
        <title>New Spironucleus salmonicida genome in near-complete chromosomes.</title>
        <authorList>
            <person name="Xu F."/>
            <person name="Kurt Z."/>
            <person name="Jimenez-Gonzalez A."/>
            <person name="Astvaldsson A."/>
            <person name="Andersson J.O."/>
            <person name="Svard S.G."/>
        </authorList>
    </citation>
    <scope>NUCLEOTIDE SEQUENCE</scope>
    <source>
        <strain evidence="5">ATCC 50377</strain>
    </source>
</reference>
<feature type="disulfide bond" evidence="1">
    <location>
        <begin position="477"/>
        <end position="494"/>
    </location>
</feature>
<accession>V6LQR2</accession>
<dbReference type="PROSITE" id="PS00022">
    <property type="entry name" value="EGF_1"/>
    <property type="match status" value="1"/>
</dbReference>
<evidence type="ECO:0000313" key="4">
    <source>
        <dbReference type="EMBL" id="EST43094.1"/>
    </source>
</evidence>
<dbReference type="PROSITE" id="PS50026">
    <property type="entry name" value="EGF_3"/>
    <property type="match status" value="1"/>
</dbReference>
<dbReference type="EMBL" id="AUWU02000005">
    <property type="protein sequence ID" value="KAH0572926.1"/>
    <property type="molecule type" value="Genomic_DNA"/>
</dbReference>
<dbReference type="InterPro" id="IPR002049">
    <property type="entry name" value="LE_dom"/>
</dbReference>
<dbReference type="OrthoDB" id="263283at2759"/>
<name>V6LQR2_9EUKA</name>
<evidence type="ECO:0000313" key="5">
    <source>
        <dbReference type="EMBL" id="KAH0572926.1"/>
    </source>
</evidence>
<comment type="caution">
    <text evidence="1">Lacks conserved residue(s) required for the propagation of feature annotation.</text>
</comment>
<feature type="domain" description="EGF-like" evidence="3">
    <location>
        <begin position="468"/>
        <end position="506"/>
    </location>
</feature>
<feature type="disulfide bond" evidence="1">
    <location>
        <begin position="496"/>
        <end position="505"/>
    </location>
</feature>
<dbReference type="EMBL" id="KI546146">
    <property type="protein sequence ID" value="EST43094.1"/>
    <property type="molecule type" value="Genomic_DNA"/>
</dbReference>
<dbReference type="VEuPathDB" id="GiardiaDB:SS50377_25041"/>
<dbReference type="Proteomes" id="UP000018208">
    <property type="component" value="Unassembled WGS sequence"/>
</dbReference>